<dbReference type="EC" id="3.2.1.25" evidence="3"/>
<feature type="domain" description="Beta-mannosidase-like galactose-binding" evidence="13">
    <location>
        <begin position="11"/>
        <end position="192"/>
    </location>
</feature>
<gene>
    <name evidence="14" type="ORF">TRICI_001228</name>
</gene>
<dbReference type="AlphaFoldDB" id="A0A642V904"/>
<organism evidence="14 15">
    <name type="scientific">Trichomonascus ciferrii</name>
    <dbReference type="NCBI Taxonomy" id="44093"/>
    <lineage>
        <taxon>Eukaryota</taxon>
        <taxon>Fungi</taxon>
        <taxon>Dikarya</taxon>
        <taxon>Ascomycota</taxon>
        <taxon>Saccharomycotina</taxon>
        <taxon>Dipodascomycetes</taxon>
        <taxon>Dipodascales</taxon>
        <taxon>Trichomonascaceae</taxon>
        <taxon>Trichomonascus</taxon>
        <taxon>Trichomonascus ciferrii complex</taxon>
    </lineage>
</organism>
<evidence type="ECO:0000256" key="4">
    <source>
        <dbReference type="ARBA" id="ARBA00022801"/>
    </source>
</evidence>
<feature type="domain" description="Glycoside hydrolase family 2 immunoglobulin-like beta-sandwich" evidence="11">
    <location>
        <begin position="201"/>
        <end position="302"/>
    </location>
</feature>
<dbReference type="EMBL" id="SWFS01000093">
    <property type="protein sequence ID" value="KAA8916602.1"/>
    <property type="molecule type" value="Genomic_DNA"/>
</dbReference>
<dbReference type="Pfam" id="PF00703">
    <property type="entry name" value="Glyco_hydro_2"/>
    <property type="match status" value="1"/>
</dbReference>
<evidence type="ECO:0000256" key="10">
    <source>
        <dbReference type="ARBA" id="ARBA00041614"/>
    </source>
</evidence>
<dbReference type="InterPro" id="IPR006102">
    <property type="entry name" value="Ig-like_GH2"/>
</dbReference>
<evidence type="ECO:0000256" key="5">
    <source>
        <dbReference type="ARBA" id="ARBA00023277"/>
    </source>
</evidence>
<dbReference type="FunFam" id="3.20.20.80:FF:000050">
    <property type="entry name" value="Beta-mannosidase B"/>
    <property type="match status" value="1"/>
</dbReference>
<evidence type="ECO:0000256" key="8">
    <source>
        <dbReference type="ARBA" id="ARBA00038429"/>
    </source>
</evidence>
<feature type="domain" description="Mannosidase Ig/CBM-like" evidence="12">
    <location>
        <begin position="687"/>
        <end position="773"/>
    </location>
</feature>
<dbReference type="PANTHER" id="PTHR43730">
    <property type="entry name" value="BETA-MANNOSIDASE"/>
    <property type="match status" value="1"/>
</dbReference>
<dbReference type="Proteomes" id="UP000761534">
    <property type="component" value="Unassembled WGS sequence"/>
</dbReference>
<dbReference type="InterPro" id="IPR017853">
    <property type="entry name" value="GH"/>
</dbReference>
<dbReference type="OrthoDB" id="2866996at2759"/>
<dbReference type="Pfam" id="PF17786">
    <property type="entry name" value="Mannosidase_ig"/>
    <property type="match status" value="1"/>
</dbReference>
<comment type="pathway">
    <text evidence="2">Glycan metabolism; N-glycan degradation.</text>
</comment>
<dbReference type="InterPro" id="IPR054593">
    <property type="entry name" value="Beta-mannosidase-like_N2"/>
</dbReference>
<dbReference type="InterPro" id="IPR041447">
    <property type="entry name" value="Mannosidase_ig"/>
</dbReference>
<evidence type="ECO:0000313" key="15">
    <source>
        <dbReference type="Proteomes" id="UP000761534"/>
    </source>
</evidence>
<dbReference type="InterPro" id="IPR036156">
    <property type="entry name" value="Beta-gal/glucu_dom_sf"/>
</dbReference>
<dbReference type="InterPro" id="IPR050887">
    <property type="entry name" value="Beta-mannosidase_GH2"/>
</dbReference>
<sequence length="858" mass="98243">MYSRIDVDKGWEFTQVSDLNGNCAGDKYYPATQFPTVVQLDLLKHGLVPDPHYDQNEPKNLWAGEADWTYRTQKVPDVEIGKNERAVLVFEGLDTAVDVQLNGKHILSGKDMFLEYRVDVTDILKAANGESELVLKFQSAVMTARKERERIGENSGGEHLNFGGTERLFLRKAQYHWGWDWGPVINTCGPWKPIYLEKYTARVSDFQVVAEVPESLNKATVKVHGSLEGMDTATIQVKDPNGQVLETRQVKTDKDSKYSTEIEVKSPQLWYPHQYGKQPLYTASICLGDKEAHCVEKAFGLRRLRLLQNPLRNADGFSFTFEINNIEVFCGGTDWIPGDNYLPTMTPDRYEQWVKLAKAGNQTMIRNWGGGVFEEEAFYDACDREGVIVWQDFLFACGNYPASKDFVELVRQEVVQQTKRVNHHPSLVLLCGNNEDYLLANRWGWDWDIDDEEGPWDDTNFPARWIYERTMPEVCEEVCPHIPYFRSSPYGGRYANDPTAGDTHIWDVWHGQMAPYQDYVKFISKFVSEFGFESPANIRLYNKYISDHRERHSQSRTFDVHDKGPGYQRRYGMYLAENYRFRMDPLEDYIYCTQLLQAEAMFYAITRFRREFKGPEHNSCSGAVVWQLNDVWPGQSWAVVDYEMNPKPSFYSIKHALESTAIGIDRKITKGTGYVLRTYLPEKAAGSVWAVTTNISEIQATVHLKAFNVETGSPVELNQPPKSVTLLPNRSVELIPDFNIPDAENTVVAAYLQTKDSSEILARYISWPEPFKYVRFHPSPTISITTQKDSLSITTDAPLKGVVLSVPPEEGNDATWEDNYLDLVPNDPIKFGVTGLNNRPISIKWLCDWEANPNIIYK</sequence>
<evidence type="ECO:0000256" key="9">
    <source>
        <dbReference type="ARBA" id="ARBA00041069"/>
    </source>
</evidence>
<comment type="caution">
    <text evidence="14">The sequence shown here is derived from an EMBL/GenBank/DDBJ whole genome shotgun (WGS) entry which is preliminary data.</text>
</comment>
<evidence type="ECO:0000259" key="13">
    <source>
        <dbReference type="Pfam" id="PF22666"/>
    </source>
</evidence>
<dbReference type="VEuPathDB" id="FungiDB:TRICI_001228"/>
<reference evidence="14" key="1">
    <citation type="journal article" date="2019" name="G3 (Bethesda)">
        <title>Genome Assemblies of Two Rare Opportunistic Yeast Pathogens: Diutina rugosa (syn. Candida rugosa) and Trichomonascus ciferrii (syn. Candida ciferrii).</title>
        <authorList>
            <person name="Mixao V."/>
            <person name="Saus E."/>
            <person name="Hansen A.P."/>
            <person name="Lass-Florl C."/>
            <person name="Gabaldon T."/>
        </authorList>
    </citation>
    <scope>NUCLEOTIDE SEQUENCE</scope>
    <source>
        <strain evidence="14">CBS 4856</strain>
    </source>
</reference>
<evidence type="ECO:0000256" key="6">
    <source>
        <dbReference type="ARBA" id="ARBA00023295"/>
    </source>
</evidence>
<proteinExistence type="inferred from homology"/>
<keyword evidence="15" id="KW-1185">Reference proteome</keyword>
<dbReference type="SUPFAM" id="SSF49785">
    <property type="entry name" value="Galactose-binding domain-like"/>
    <property type="match status" value="1"/>
</dbReference>
<dbReference type="PANTHER" id="PTHR43730:SF1">
    <property type="entry name" value="BETA-MANNOSIDASE"/>
    <property type="match status" value="1"/>
</dbReference>
<dbReference type="GO" id="GO:0004567">
    <property type="term" value="F:beta-mannosidase activity"/>
    <property type="evidence" value="ECO:0007669"/>
    <property type="project" value="UniProtKB-EC"/>
</dbReference>
<evidence type="ECO:0000256" key="2">
    <source>
        <dbReference type="ARBA" id="ARBA00004740"/>
    </source>
</evidence>
<dbReference type="Gene3D" id="3.20.20.80">
    <property type="entry name" value="Glycosidases"/>
    <property type="match status" value="1"/>
</dbReference>
<dbReference type="Gene3D" id="2.60.40.10">
    <property type="entry name" value="Immunoglobulins"/>
    <property type="match status" value="2"/>
</dbReference>
<accession>A0A642V904</accession>
<dbReference type="InterPro" id="IPR013783">
    <property type="entry name" value="Ig-like_fold"/>
</dbReference>
<keyword evidence="7" id="KW-0624">Polysaccharide degradation</keyword>
<comment type="catalytic activity">
    <reaction evidence="1">
        <text>Hydrolysis of terminal, non-reducing beta-D-mannose residues in beta-D-mannosides.</text>
        <dbReference type="EC" id="3.2.1.25"/>
    </reaction>
</comment>
<keyword evidence="6" id="KW-0326">Glycosidase</keyword>
<evidence type="ECO:0000259" key="12">
    <source>
        <dbReference type="Pfam" id="PF17786"/>
    </source>
</evidence>
<evidence type="ECO:0000259" key="11">
    <source>
        <dbReference type="Pfam" id="PF00703"/>
    </source>
</evidence>
<evidence type="ECO:0000313" key="14">
    <source>
        <dbReference type="EMBL" id="KAA8916602.1"/>
    </source>
</evidence>
<dbReference type="GO" id="GO:0006516">
    <property type="term" value="P:glycoprotein catabolic process"/>
    <property type="evidence" value="ECO:0007669"/>
    <property type="project" value="TreeGrafter"/>
</dbReference>
<name>A0A642V904_9ASCO</name>
<dbReference type="InterPro" id="IPR008979">
    <property type="entry name" value="Galactose-bd-like_sf"/>
</dbReference>
<dbReference type="Gene3D" id="2.60.120.260">
    <property type="entry name" value="Galactose-binding domain-like"/>
    <property type="match status" value="1"/>
</dbReference>
<keyword evidence="5" id="KW-0119">Carbohydrate metabolism</keyword>
<dbReference type="SUPFAM" id="SSF49303">
    <property type="entry name" value="beta-Galactosidase/glucuronidase domain"/>
    <property type="match status" value="2"/>
</dbReference>
<evidence type="ECO:0000256" key="7">
    <source>
        <dbReference type="ARBA" id="ARBA00023326"/>
    </source>
</evidence>
<protein>
    <recommendedName>
        <fullName evidence="9">Beta-mannosidase B</fullName>
        <ecNumber evidence="3">3.2.1.25</ecNumber>
    </recommendedName>
    <alternativeName>
        <fullName evidence="10">Mannanase B</fullName>
    </alternativeName>
</protein>
<dbReference type="Pfam" id="PF22666">
    <property type="entry name" value="Glyco_hydro_2_N2"/>
    <property type="match status" value="1"/>
</dbReference>
<evidence type="ECO:0000256" key="3">
    <source>
        <dbReference type="ARBA" id="ARBA00012754"/>
    </source>
</evidence>
<dbReference type="SUPFAM" id="SSF51445">
    <property type="entry name" value="(Trans)glycosidases"/>
    <property type="match status" value="1"/>
</dbReference>
<evidence type="ECO:0000256" key="1">
    <source>
        <dbReference type="ARBA" id="ARBA00000829"/>
    </source>
</evidence>
<dbReference type="GO" id="GO:0000272">
    <property type="term" value="P:polysaccharide catabolic process"/>
    <property type="evidence" value="ECO:0007669"/>
    <property type="project" value="UniProtKB-KW"/>
</dbReference>
<comment type="similarity">
    <text evidence="8">Belongs to the glycosyl hydrolase 2 family. Beta-mannosidase B subfamily.</text>
</comment>
<keyword evidence="4" id="KW-0378">Hydrolase</keyword>